<dbReference type="InterPro" id="IPR004184">
    <property type="entry name" value="PFL_dom"/>
</dbReference>
<reference evidence="2" key="1">
    <citation type="journal article" date="2014" name="Front. Microbiol.">
        <title>High frequency of phylogenetically diverse reductive dehalogenase-homologous genes in deep subseafloor sedimentary metagenomes.</title>
        <authorList>
            <person name="Kawai M."/>
            <person name="Futagami T."/>
            <person name="Toyoda A."/>
            <person name="Takaki Y."/>
            <person name="Nishi S."/>
            <person name="Hori S."/>
            <person name="Arai W."/>
            <person name="Tsubouchi T."/>
            <person name="Morono Y."/>
            <person name="Uchiyama I."/>
            <person name="Ito T."/>
            <person name="Fujiyama A."/>
            <person name="Inagaki F."/>
            <person name="Takami H."/>
        </authorList>
    </citation>
    <scope>NUCLEOTIDE SEQUENCE</scope>
    <source>
        <strain evidence="2">Expedition CK06-06</strain>
    </source>
</reference>
<dbReference type="AlphaFoldDB" id="X1USV4"/>
<gene>
    <name evidence="2" type="ORF">S12H4_63679</name>
</gene>
<dbReference type="GO" id="GO:0003824">
    <property type="term" value="F:catalytic activity"/>
    <property type="evidence" value="ECO:0007669"/>
    <property type="project" value="InterPro"/>
</dbReference>
<feature type="non-terminal residue" evidence="2">
    <location>
        <position position="1"/>
    </location>
</feature>
<sequence length="31" mass="3296">FNDEVGIKTTLDKGATLEEACDWNPGGCITP</sequence>
<evidence type="ECO:0000259" key="1">
    <source>
        <dbReference type="PROSITE" id="PS51554"/>
    </source>
</evidence>
<organism evidence="2">
    <name type="scientific">marine sediment metagenome</name>
    <dbReference type="NCBI Taxonomy" id="412755"/>
    <lineage>
        <taxon>unclassified sequences</taxon>
        <taxon>metagenomes</taxon>
        <taxon>ecological metagenomes</taxon>
    </lineage>
</organism>
<evidence type="ECO:0000313" key="2">
    <source>
        <dbReference type="EMBL" id="GAJ20539.1"/>
    </source>
</evidence>
<protein>
    <recommendedName>
        <fullName evidence="1">PFL domain-containing protein</fullName>
    </recommendedName>
</protein>
<dbReference type="EMBL" id="BARW01043529">
    <property type="protein sequence ID" value="GAJ20539.1"/>
    <property type="molecule type" value="Genomic_DNA"/>
</dbReference>
<name>X1USV4_9ZZZZ</name>
<comment type="caution">
    <text evidence="2">The sequence shown here is derived from an EMBL/GenBank/DDBJ whole genome shotgun (WGS) entry which is preliminary data.</text>
</comment>
<dbReference type="PROSITE" id="PS51554">
    <property type="entry name" value="PFL"/>
    <property type="match status" value="1"/>
</dbReference>
<accession>X1USV4</accession>
<feature type="domain" description="PFL" evidence="1">
    <location>
        <begin position="1"/>
        <end position="31"/>
    </location>
</feature>
<proteinExistence type="predicted"/>
<feature type="non-terminal residue" evidence="2">
    <location>
        <position position="31"/>
    </location>
</feature>